<name>A0A7W9ANN0_9SPHN</name>
<organism evidence="3 4">
    <name type="scientific">Sphingomonas yantingensis</name>
    <dbReference type="NCBI Taxonomy" id="1241761"/>
    <lineage>
        <taxon>Bacteria</taxon>
        <taxon>Pseudomonadati</taxon>
        <taxon>Pseudomonadota</taxon>
        <taxon>Alphaproteobacteria</taxon>
        <taxon>Sphingomonadales</taxon>
        <taxon>Sphingomonadaceae</taxon>
        <taxon>Sphingomonas</taxon>
    </lineage>
</organism>
<keyword evidence="2" id="KW-0472">Membrane</keyword>
<dbReference type="AlphaFoldDB" id="A0A7W9ANN0"/>
<keyword evidence="2" id="KW-1133">Transmembrane helix</keyword>
<dbReference type="Proteomes" id="UP000557739">
    <property type="component" value="Unassembled WGS sequence"/>
</dbReference>
<dbReference type="RefSeq" id="WP_184024823.1">
    <property type="nucleotide sequence ID" value="NZ_JACIJJ010000001.1"/>
</dbReference>
<protein>
    <submittedName>
        <fullName evidence="3">Uncharacterized protein</fullName>
    </submittedName>
</protein>
<feature type="transmembrane region" description="Helical" evidence="2">
    <location>
        <begin position="40"/>
        <end position="63"/>
    </location>
</feature>
<gene>
    <name evidence="3" type="ORF">FHR19_000874</name>
</gene>
<reference evidence="3 4" key="1">
    <citation type="submission" date="2020-08" db="EMBL/GenBank/DDBJ databases">
        <title>Genomic Encyclopedia of Type Strains, Phase IV (KMG-IV): sequencing the most valuable type-strain genomes for metagenomic binning, comparative biology and taxonomic classification.</title>
        <authorList>
            <person name="Goeker M."/>
        </authorList>
    </citation>
    <scope>NUCLEOTIDE SEQUENCE [LARGE SCALE GENOMIC DNA]</scope>
    <source>
        <strain evidence="3 4">DSM 27244</strain>
    </source>
</reference>
<comment type="caution">
    <text evidence="3">The sequence shown here is derived from an EMBL/GenBank/DDBJ whole genome shotgun (WGS) entry which is preliminary data.</text>
</comment>
<evidence type="ECO:0000256" key="1">
    <source>
        <dbReference type="SAM" id="MobiDB-lite"/>
    </source>
</evidence>
<proteinExistence type="predicted"/>
<dbReference type="EMBL" id="JACIJJ010000001">
    <property type="protein sequence ID" value="MBB5697549.1"/>
    <property type="molecule type" value="Genomic_DNA"/>
</dbReference>
<evidence type="ECO:0000256" key="2">
    <source>
        <dbReference type="SAM" id="Phobius"/>
    </source>
</evidence>
<evidence type="ECO:0000313" key="3">
    <source>
        <dbReference type="EMBL" id="MBB5697549.1"/>
    </source>
</evidence>
<sequence length="171" mass="18195">MEPEKLPPPDPAPGSPPSLTDRLSAAARRKPDAPRRGLPAGMLLAGALWTGSSLCAGAISYLATARIAAMSRDAAEPDPVRIERRALVNLGATSFSAQVDRIARLLPPEARLRSLEVDRQDERPRLLADIATPDPDRLRGALARAGGEGSLRVVNERRGDGVMIVSIRGEP</sequence>
<keyword evidence="4" id="KW-1185">Reference proteome</keyword>
<evidence type="ECO:0000313" key="4">
    <source>
        <dbReference type="Proteomes" id="UP000557739"/>
    </source>
</evidence>
<accession>A0A7W9ANN0</accession>
<feature type="region of interest" description="Disordered" evidence="1">
    <location>
        <begin position="1"/>
        <end position="37"/>
    </location>
</feature>
<keyword evidence="2" id="KW-0812">Transmembrane</keyword>